<gene>
    <name evidence="3" type="ORF">GCM10010492_43100</name>
</gene>
<dbReference type="Proteomes" id="UP001500416">
    <property type="component" value="Unassembled WGS sequence"/>
</dbReference>
<protein>
    <submittedName>
        <fullName evidence="3">Organic hydroperoxide resistance protein</fullName>
    </submittedName>
</protein>
<dbReference type="Pfam" id="PF02566">
    <property type="entry name" value="OsmC"/>
    <property type="match status" value="1"/>
</dbReference>
<comment type="similarity">
    <text evidence="1">Belongs to the OsmC/Ohr family.</text>
</comment>
<dbReference type="InterPro" id="IPR003718">
    <property type="entry name" value="OsmC/Ohr_fam"/>
</dbReference>
<reference evidence="3 4" key="1">
    <citation type="journal article" date="2019" name="Int. J. Syst. Evol. Microbiol.">
        <title>The Global Catalogue of Microorganisms (GCM) 10K type strain sequencing project: providing services to taxonomists for standard genome sequencing and annotation.</title>
        <authorList>
            <consortium name="The Broad Institute Genomics Platform"/>
            <consortium name="The Broad Institute Genome Sequencing Center for Infectious Disease"/>
            <person name="Wu L."/>
            <person name="Ma J."/>
        </authorList>
    </citation>
    <scope>NUCLEOTIDE SEQUENCE [LARGE SCALE GENOMIC DNA]</scope>
    <source>
        <strain evidence="3 4">JCM 3380</strain>
    </source>
</reference>
<evidence type="ECO:0000313" key="3">
    <source>
        <dbReference type="EMBL" id="GAA0239286.1"/>
    </source>
</evidence>
<comment type="caution">
    <text evidence="3">The sequence shown here is derived from an EMBL/GenBank/DDBJ whole genome shotgun (WGS) entry which is preliminary data.</text>
</comment>
<dbReference type="Gene3D" id="2.20.25.10">
    <property type="match status" value="1"/>
</dbReference>
<accession>A0ABN0U650</accession>
<evidence type="ECO:0000256" key="2">
    <source>
        <dbReference type="SAM" id="MobiDB-lite"/>
    </source>
</evidence>
<dbReference type="PANTHER" id="PTHR33797:SF2">
    <property type="entry name" value="ORGANIC HYDROPEROXIDE RESISTANCE PROTEIN-LIKE"/>
    <property type="match status" value="1"/>
</dbReference>
<dbReference type="Gene3D" id="3.30.300.20">
    <property type="match status" value="1"/>
</dbReference>
<dbReference type="EMBL" id="BAAABU010000009">
    <property type="protein sequence ID" value="GAA0239286.1"/>
    <property type="molecule type" value="Genomic_DNA"/>
</dbReference>
<evidence type="ECO:0000256" key="1">
    <source>
        <dbReference type="ARBA" id="ARBA00007378"/>
    </source>
</evidence>
<name>A0ABN0U650_9PSEU</name>
<dbReference type="NCBIfam" id="TIGR03561">
    <property type="entry name" value="organ_hyd_perox"/>
    <property type="match status" value="1"/>
</dbReference>
<dbReference type="RefSeq" id="WP_343935638.1">
    <property type="nucleotide sequence ID" value="NZ_BAAABU010000009.1"/>
</dbReference>
<organism evidence="3 4">
    <name type="scientific">Saccharothrix mutabilis subsp. mutabilis</name>
    <dbReference type="NCBI Taxonomy" id="66855"/>
    <lineage>
        <taxon>Bacteria</taxon>
        <taxon>Bacillati</taxon>
        <taxon>Actinomycetota</taxon>
        <taxon>Actinomycetes</taxon>
        <taxon>Pseudonocardiales</taxon>
        <taxon>Pseudonocardiaceae</taxon>
        <taxon>Saccharothrix</taxon>
    </lineage>
</organism>
<sequence>MQVLYTAEATAVGDGRNGEVRSSDGVIDEQLAAPKELGGPGGDKTNPEQLFAAGYAACFHSALKLVARHGKVALGETTVTAKVNLGPNGNGGYLLAVDLHSHLPGVTQDVAEDLVAKAHQVCPYSNATRGNIEVALTATV</sequence>
<dbReference type="SUPFAM" id="SSF82784">
    <property type="entry name" value="OsmC-like"/>
    <property type="match status" value="1"/>
</dbReference>
<proteinExistence type="inferred from homology"/>
<dbReference type="InterPro" id="IPR036102">
    <property type="entry name" value="OsmC/Ohrsf"/>
</dbReference>
<dbReference type="PANTHER" id="PTHR33797">
    <property type="entry name" value="ORGANIC HYDROPEROXIDE RESISTANCE PROTEIN-LIKE"/>
    <property type="match status" value="1"/>
</dbReference>
<keyword evidence="4" id="KW-1185">Reference proteome</keyword>
<dbReference type="InterPro" id="IPR019953">
    <property type="entry name" value="OHR"/>
</dbReference>
<dbReference type="InterPro" id="IPR015946">
    <property type="entry name" value="KH_dom-like_a/b"/>
</dbReference>
<evidence type="ECO:0000313" key="4">
    <source>
        <dbReference type="Proteomes" id="UP001500416"/>
    </source>
</evidence>
<feature type="region of interest" description="Disordered" evidence="2">
    <location>
        <begin position="14"/>
        <end position="45"/>
    </location>
</feature>